<dbReference type="InterPro" id="IPR001304">
    <property type="entry name" value="C-type_lectin-like"/>
</dbReference>
<evidence type="ECO:0000313" key="2">
    <source>
        <dbReference type="Ensembl" id="ENSPMEP00000034145.1"/>
    </source>
</evidence>
<evidence type="ECO:0000259" key="1">
    <source>
        <dbReference type="PROSITE" id="PS50041"/>
    </source>
</evidence>
<dbReference type="STRING" id="48701.ENSPMEP00000034145"/>
<protein>
    <recommendedName>
        <fullName evidence="1">C-type lectin domain-containing protein</fullName>
    </recommendedName>
</protein>
<dbReference type="Proteomes" id="UP000261480">
    <property type="component" value="Unplaced"/>
</dbReference>
<dbReference type="Pfam" id="PF00059">
    <property type="entry name" value="Lectin_C"/>
    <property type="match status" value="1"/>
</dbReference>
<accession>A0A3B3Z4F7</accession>
<dbReference type="InterPro" id="IPR050111">
    <property type="entry name" value="C-type_lectin/snaclec_domain"/>
</dbReference>
<organism evidence="2 3">
    <name type="scientific">Poecilia mexicana</name>
    <dbReference type="NCBI Taxonomy" id="48701"/>
    <lineage>
        <taxon>Eukaryota</taxon>
        <taxon>Metazoa</taxon>
        <taxon>Chordata</taxon>
        <taxon>Craniata</taxon>
        <taxon>Vertebrata</taxon>
        <taxon>Euteleostomi</taxon>
        <taxon>Actinopterygii</taxon>
        <taxon>Neopterygii</taxon>
        <taxon>Teleostei</taxon>
        <taxon>Neoteleostei</taxon>
        <taxon>Acanthomorphata</taxon>
        <taxon>Ovalentaria</taxon>
        <taxon>Atherinomorphae</taxon>
        <taxon>Cyprinodontiformes</taxon>
        <taxon>Poeciliidae</taxon>
        <taxon>Poeciliinae</taxon>
        <taxon>Poecilia</taxon>
    </lineage>
</organism>
<keyword evidence="3" id="KW-1185">Reference proteome</keyword>
<dbReference type="AlphaFoldDB" id="A0A3B3Z4F7"/>
<dbReference type="PROSITE" id="PS50041">
    <property type="entry name" value="C_TYPE_LECTIN_2"/>
    <property type="match status" value="1"/>
</dbReference>
<dbReference type="Ensembl" id="ENSPMET00000029606.1">
    <property type="protein sequence ID" value="ENSPMEP00000034145.1"/>
    <property type="gene ID" value="ENSPMEG00000023148.1"/>
</dbReference>
<feature type="domain" description="C-type lectin" evidence="1">
    <location>
        <begin position="1"/>
        <end position="103"/>
    </location>
</feature>
<dbReference type="SMART" id="SM00034">
    <property type="entry name" value="CLECT"/>
    <property type="match status" value="1"/>
</dbReference>
<dbReference type="Gene3D" id="3.10.100.10">
    <property type="entry name" value="Mannose-Binding Protein A, subunit A"/>
    <property type="match status" value="1"/>
</dbReference>
<proteinExistence type="predicted"/>
<sequence length="178" mass="20300">MTWANAEKNCLSMGANLASVRNAYEYRRIQALIRAASRNSREAWLGGSDAQQERTWLWSDGSPMRYTNWCPGEPNNGGGSQHCLQMNYSGKENITSVFSVNKWLVGEKLIYSAFCTNTSEVKSDKTSVLCRSGRNTKIISIWEIVRKNLRIFVRNSFCDFLLIQMFSYILASIRDNCL</sequence>
<reference evidence="2" key="2">
    <citation type="submission" date="2025-09" db="UniProtKB">
        <authorList>
            <consortium name="Ensembl"/>
        </authorList>
    </citation>
    <scope>IDENTIFICATION</scope>
</reference>
<dbReference type="SUPFAM" id="SSF56436">
    <property type="entry name" value="C-type lectin-like"/>
    <property type="match status" value="1"/>
</dbReference>
<dbReference type="InterPro" id="IPR016186">
    <property type="entry name" value="C-type_lectin-like/link_sf"/>
</dbReference>
<name>A0A3B3Z4F7_9TELE</name>
<dbReference type="InterPro" id="IPR016187">
    <property type="entry name" value="CTDL_fold"/>
</dbReference>
<dbReference type="CDD" id="cd00037">
    <property type="entry name" value="CLECT"/>
    <property type="match status" value="1"/>
</dbReference>
<evidence type="ECO:0000313" key="3">
    <source>
        <dbReference type="Proteomes" id="UP000261480"/>
    </source>
</evidence>
<dbReference type="PANTHER" id="PTHR22803">
    <property type="entry name" value="MANNOSE, PHOSPHOLIPASE, LECTIN RECEPTOR RELATED"/>
    <property type="match status" value="1"/>
</dbReference>
<reference evidence="2" key="1">
    <citation type="submission" date="2025-08" db="UniProtKB">
        <authorList>
            <consortium name="Ensembl"/>
        </authorList>
    </citation>
    <scope>IDENTIFICATION</scope>
</reference>